<dbReference type="GeneID" id="8769900"/>
<dbReference type="Proteomes" id="UP000008680">
    <property type="component" value="Chromosome"/>
</dbReference>
<evidence type="ECO:0000313" key="2">
    <source>
        <dbReference type="Proteomes" id="UP000008680"/>
    </source>
</evidence>
<dbReference type="OrthoDB" id="386295at2157"/>
<name>D3DZT6_METRM</name>
<protein>
    <submittedName>
        <fullName evidence="1">Uncharacterized protein</fullName>
    </submittedName>
</protein>
<dbReference type="RefSeq" id="WP_012955068.1">
    <property type="nucleotide sequence ID" value="NC_013790.1"/>
</dbReference>
<organism evidence="1 2">
    <name type="scientific">Methanobrevibacter ruminantium (strain ATCC 35063 / DSM 1093 / JCM 13430 / OCM 146 / M1)</name>
    <name type="common">Methanobacterium ruminantium</name>
    <dbReference type="NCBI Taxonomy" id="634498"/>
    <lineage>
        <taxon>Archaea</taxon>
        <taxon>Methanobacteriati</taxon>
        <taxon>Methanobacteriota</taxon>
        <taxon>Methanomada group</taxon>
        <taxon>Methanobacteria</taxon>
        <taxon>Methanobacteriales</taxon>
        <taxon>Methanobacteriaceae</taxon>
        <taxon>Methanobrevibacter</taxon>
    </lineage>
</organism>
<keyword evidence="2" id="KW-1185">Reference proteome</keyword>
<dbReference type="PATRIC" id="fig|634498.28.peg.264"/>
<gene>
    <name evidence="1" type="ordered locus">mru_0260</name>
</gene>
<sequence>MFLEKCDGKDTISMSLQEKMNLILETMESKGSPFISCIHCNIPINEAEEWYKNGEIGDQDFINFYDDVNLIEESFGFEIYKKSEYPTLHTQSINQIASTYPMNRTQNEKTPLFLRRERKLYEITNIFKSHSTNEIFISMDSKSKLKHEIKYDFTLKELNEIFKNYLEEDCSIYILNDNRAFVMTLGHFQFEFDVFGSAKESYVFDVEIDDEKYDKIFIRSSYYFNIPVDELDGLAKILKQKRIIEEGFFEGQFLYHTPGNGMTYGDPVRIIENEIEKYAFRFITF</sequence>
<dbReference type="EMBL" id="CP001719">
    <property type="protein sequence ID" value="ADC46112.1"/>
    <property type="molecule type" value="Genomic_DNA"/>
</dbReference>
<evidence type="ECO:0000313" key="1">
    <source>
        <dbReference type="EMBL" id="ADC46112.1"/>
    </source>
</evidence>
<dbReference type="KEGG" id="mru:mru_0260"/>
<dbReference type="HOGENOM" id="CLU_975261_0_0_2"/>
<dbReference type="AlphaFoldDB" id="D3DZT6"/>
<reference evidence="1 2" key="1">
    <citation type="journal article" date="2010" name="PLoS ONE">
        <title>The genome sequence of the rumen methanogen Methanobrevibacter ruminantium reveals new possibilities for controlling ruminant methane emissions.</title>
        <authorList>
            <person name="Leahy S.C."/>
            <person name="Kelly W.J."/>
            <person name="Altermann E."/>
            <person name="Ronimus R.S."/>
            <person name="Yeoman C.J."/>
            <person name="Pacheco D.M."/>
            <person name="Li D."/>
            <person name="Kong Z."/>
            <person name="McTavish S."/>
            <person name="Sang C."/>
            <person name="Lambie S.C."/>
            <person name="Janssen P.H."/>
            <person name="Dey D."/>
            <person name="Attwood G.T."/>
        </authorList>
    </citation>
    <scope>NUCLEOTIDE SEQUENCE [LARGE SCALE GENOMIC DNA]</scope>
    <source>
        <strain evidence="2">ATCC 35063 / DSM 1093 / JCM 13430 / OCM 146 / M1</strain>
    </source>
</reference>
<accession>D3DZT6</accession>
<proteinExistence type="predicted"/>